<evidence type="ECO:0000313" key="3">
    <source>
        <dbReference type="Proteomes" id="UP000664521"/>
    </source>
</evidence>
<comment type="caution">
    <text evidence="2">The sequence shown here is derived from an EMBL/GenBank/DDBJ whole genome shotgun (WGS) entry which is preliminary data.</text>
</comment>
<dbReference type="EMBL" id="CAJPDS010000012">
    <property type="protein sequence ID" value="CAF9912839.1"/>
    <property type="molecule type" value="Genomic_DNA"/>
</dbReference>
<keyword evidence="1" id="KW-0472">Membrane</keyword>
<protein>
    <submittedName>
        <fullName evidence="2">Uncharacterized protein</fullName>
    </submittedName>
</protein>
<accession>A0A8H3EWS8</accession>
<dbReference type="AlphaFoldDB" id="A0A8H3EWS8"/>
<evidence type="ECO:0000313" key="2">
    <source>
        <dbReference type="EMBL" id="CAF9912839.1"/>
    </source>
</evidence>
<keyword evidence="3" id="KW-1185">Reference proteome</keyword>
<proteinExistence type="predicted"/>
<dbReference type="OrthoDB" id="5342924at2759"/>
<keyword evidence="1" id="KW-1133">Transmembrane helix</keyword>
<organism evidence="2 3">
    <name type="scientific">Heterodermia speciosa</name>
    <dbReference type="NCBI Taxonomy" id="116794"/>
    <lineage>
        <taxon>Eukaryota</taxon>
        <taxon>Fungi</taxon>
        <taxon>Dikarya</taxon>
        <taxon>Ascomycota</taxon>
        <taxon>Pezizomycotina</taxon>
        <taxon>Lecanoromycetes</taxon>
        <taxon>OSLEUM clade</taxon>
        <taxon>Lecanoromycetidae</taxon>
        <taxon>Caliciales</taxon>
        <taxon>Physciaceae</taxon>
        <taxon>Heterodermia</taxon>
    </lineage>
</organism>
<name>A0A8H3EWS8_9LECA</name>
<evidence type="ECO:0000256" key="1">
    <source>
        <dbReference type="SAM" id="Phobius"/>
    </source>
</evidence>
<keyword evidence="1" id="KW-0812">Transmembrane</keyword>
<sequence length="750" mass="81554">MDTAYHLVDPASEKPDVQTSTIQIQSLSIAPKRKSKRQLGSVIHILTHVVGFLWIAPIVTLLVLNFKNHVIGASIWCPRGKCNAQAYGDNAIATANKLDGEDHNILGALQFVAKGLEVWFMVVATSLVYDVALFLAKSNGGLPIGYLFTHLEFGDIRNLINPLLWTSPIPHGSLMPSKPSGTLKLYLFTMLAASLTILTNLMGPATAVLVLPTLQWVDTSHKPNQVFGSLAASGSPRGDTVFPGCNDTQLLTRNYSCTSEVYGPSMDNWLSQTLSSTAQAEQDYGAMLAGTSQEGTVEFTLNASRNGDLFWIPNRQVLRSLSSDLQDLASYVSGDLQANGTRSQKQPSYNNSLETVLQREGPSIGVAADCFNGTLTALTLATNKQVRCLSGWTPTSDTSGYEDSTYTKCFRYGTGWGGANQVAGFYLGDADKKADESYVQVYSSDKATAFNSTTDFGSQIQRCMEESAKDCDWDHIFETSIDPILANATTNPLVTEYGNPSYGSSTVWCDAIAYSAFPTYTLNTASSANPLSLVSLNQLPSATDKNFNTTPIAISPDWVLAAWSVANNGTVDRSREIGKELARVAPYVFEPFNETAPYPEQWEFSFIHMYTLAQSLSFISYDYSDDQASLSAAAKDKSQPVLTTWATLRVWAYGLSGRTPKLGVAVSILGCVCVLLRLILAVSLRIKHEHGVVELFVAALEHQPSQEFEDLHDEAKMAKVRYVIQDGHGRPKLVSERAYSGGLSGGLQTP</sequence>
<gene>
    <name evidence="2" type="ORF">HETSPECPRED_001216</name>
</gene>
<feature type="transmembrane region" description="Helical" evidence="1">
    <location>
        <begin position="42"/>
        <end position="64"/>
    </location>
</feature>
<dbReference type="Proteomes" id="UP000664521">
    <property type="component" value="Unassembled WGS sequence"/>
</dbReference>
<reference evidence="2" key="1">
    <citation type="submission" date="2021-03" db="EMBL/GenBank/DDBJ databases">
        <authorList>
            <person name="Tagirdzhanova G."/>
        </authorList>
    </citation>
    <scope>NUCLEOTIDE SEQUENCE</scope>
</reference>